<gene>
    <name evidence="1" type="ORF">STAIW_v1c01880</name>
</gene>
<dbReference type="HOGENOM" id="CLU_1165241_0_0_14"/>
<protein>
    <submittedName>
        <fullName evidence="1">Uncharacterized protein</fullName>
    </submittedName>
</protein>
<dbReference type="OrthoDB" id="388703at2"/>
<reference evidence="1 2" key="1">
    <citation type="journal article" date="2013" name="Genome Biol. Evol.">
        <title>Comparison of metabolic capacities and inference of gene content evolution in mosquito-associated Spiroplasma diminutum and S. taiwanense.</title>
        <authorList>
            <person name="Lo W.S."/>
            <person name="Ku C."/>
            <person name="Chen L.L."/>
            <person name="Chang T.H."/>
            <person name="Kuo C.H."/>
        </authorList>
    </citation>
    <scope>NUCLEOTIDE SEQUENCE [LARGE SCALE GENOMIC DNA]</scope>
    <source>
        <strain evidence="1">CT-1</strain>
    </source>
</reference>
<dbReference type="AlphaFoldDB" id="S5MG81"/>
<dbReference type="KEGG" id="stai:STAIW_v1c01880"/>
<evidence type="ECO:0000313" key="2">
    <source>
        <dbReference type="Proteomes" id="UP000014984"/>
    </source>
</evidence>
<accession>S5MG81</accession>
<dbReference type="STRING" id="1276220.STAIW_v1c01880"/>
<dbReference type="RefSeq" id="WP_020834004.1">
    <property type="nucleotide sequence ID" value="NC_021846.1"/>
</dbReference>
<evidence type="ECO:0000313" key="1">
    <source>
        <dbReference type="EMBL" id="AGR40865.1"/>
    </source>
</evidence>
<name>S5MG81_9MOLU</name>
<sequence>MFLRITGDINYYLKRVQWIKYFDEFNISKKTSFYIRKIEKKVNDKNTFTYFKYWILWKWVNMNFELNESFIFHFKRNIKKMNLTLSAKEERFLIEVEELIFNSWRPLKQIPVKFNLDKKEKINLLQTNVNVHIFKKDLIEKKVVQLGKFDFYFSNKNLFFTNSFQKIQRIINYEEIKSVTAEIYGIIIETEDNKYLIRGKNKLLTYVLLQRMVPKLNLNINNISKIYNYFDFWNILLLKIN</sequence>
<keyword evidence="2" id="KW-1185">Reference proteome</keyword>
<dbReference type="PATRIC" id="fig|1276220.3.peg.190"/>
<dbReference type="Proteomes" id="UP000014984">
    <property type="component" value="Chromosome"/>
</dbReference>
<dbReference type="EMBL" id="CP005074">
    <property type="protein sequence ID" value="AGR40865.1"/>
    <property type="molecule type" value="Genomic_DNA"/>
</dbReference>
<proteinExistence type="predicted"/>
<organism evidence="1 2">
    <name type="scientific">Spiroplasma taiwanense CT-1</name>
    <dbReference type="NCBI Taxonomy" id="1276220"/>
    <lineage>
        <taxon>Bacteria</taxon>
        <taxon>Bacillati</taxon>
        <taxon>Mycoplasmatota</taxon>
        <taxon>Mollicutes</taxon>
        <taxon>Entomoplasmatales</taxon>
        <taxon>Spiroplasmataceae</taxon>
        <taxon>Spiroplasma</taxon>
    </lineage>
</organism>